<name>A0A7J6P834_PEROL</name>
<keyword evidence="3" id="KW-0333">Golgi apparatus</keyword>
<dbReference type="AlphaFoldDB" id="A0A7J6P834"/>
<feature type="compositionally biased region" description="Low complexity" evidence="5">
    <location>
        <begin position="597"/>
        <end position="623"/>
    </location>
</feature>
<gene>
    <name evidence="6" type="primary">ENTHD2_2</name>
    <name evidence="6" type="ORF">FOZ62_017287</name>
</gene>
<sequence length="629" mass="65551">MDRGLLNRATTADAQPTPGYMYLEIAKMTYAPNGSHQLEDYLCNKIASKDDANVKFKCLRIIRNILDPDAQVQASMDFKKRMQRRADVVKSCRMFRGPVDPLRGDAPNKAVREEAEAALKMIFNEATIGQPHQQQPAAAAAPYSGLHDRIKGFGSTPGGPTGPPPAWGGAPPSQQQQQPLPYPGGVYPGPPVSTGRMQGFGNPEFNDFNNSQQASAGNTIAGKVGQAAASAASVLSSAYQRWHGGGSGTNTATPPQYSGYGPTPGYGNGYPGPQEYNHYGQSDRGMWVPPSVDKSVERTQMAVAAPSGEQQHRTAEYRLVSQLASGSVTVGVFLTRVTGESSDYDMTEIASELAGRITKGHPQARLRALRAVEGIADKEEVRDICTECVSDPHALPQICRATAARVSRALQGTTGPRPPAAAAPAQPSMPDLLDLGGGDTSADEQTKKKKPEAAKNGGDDLLLLGDGDLIDAPVKSSAPEVDLSGLNLGQSVPAGSSSNSQLLPDFQPASDNLLGAQSPSGVLPTQQASTLLPDLAVGSIQANGRQQQSYAAGRSGSDGLDTPGGQQLDDIFAKAAAKAAAQAAGGPPNVTNSGMRSQQQQQQQQAAAAGGPPSSSSAFSFIGSGSGRR</sequence>
<comment type="subcellular location">
    <subcellularLocation>
        <location evidence="1">Cytoplasmic vesicle</location>
    </subcellularLocation>
    <subcellularLocation>
        <location evidence="2">Golgi apparatus</location>
    </subcellularLocation>
</comment>
<keyword evidence="4" id="KW-0968">Cytoplasmic vesicle</keyword>
<feature type="region of interest" description="Disordered" evidence="5">
    <location>
        <begin position="411"/>
        <end position="460"/>
    </location>
</feature>
<dbReference type="PANTHER" id="PTHR21514:SF0">
    <property type="entry name" value="AP-4 COMPLEX ACCESSORY SUBUNIT TEPSIN"/>
    <property type="match status" value="1"/>
</dbReference>
<comment type="caution">
    <text evidence="6">The sequence shown here is derived from an EMBL/GenBank/DDBJ whole genome shotgun (WGS) entry which is preliminary data.</text>
</comment>
<dbReference type="InterPro" id="IPR008942">
    <property type="entry name" value="ENTH_VHS"/>
</dbReference>
<feature type="region of interest" description="Disordered" evidence="5">
    <location>
        <begin position="147"/>
        <end position="187"/>
    </location>
</feature>
<feature type="region of interest" description="Disordered" evidence="5">
    <location>
        <begin position="492"/>
        <end position="521"/>
    </location>
</feature>
<protein>
    <submittedName>
        <fullName evidence="6">AP-4 complex accessory subunit Tepsin</fullName>
    </submittedName>
</protein>
<organism evidence="6 7">
    <name type="scientific">Perkinsus olseni</name>
    <name type="common">Perkinsus atlanticus</name>
    <dbReference type="NCBI Taxonomy" id="32597"/>
    <lineage>
        <taxon>Eukaryota</taxon>
        <taxon>Sar</taxon>
        <taxon>Alveolata</taxon>
        <taxon>Perkinsozoa</taxon>
        <taxon>Perkinsea</taxon>
        <taxon>Perkinsida</taxon>
        <taxon>Perkinsidae</taxon>
        <taxon>Perkinsus</taxon>
    </lineage>
</organism>
<dbReference type="CDD" id="cd03572">
    <property type="entry name" value="ENTH_like_Tepsin"/>
    <property type="match status" value="1"/>
</dbReference>
<dbReference type="InterPro" id="IPR039273">
    <property type="entry name" value="TEPSIN"/>
</dbReference>
<feature type="region of interest" description="Disordered" evidence="5">
    <location>
        <begin position="242"/>
        <end position="274"/>
    </location>
</feature>
<dbReference type="GO" id="GO:0032588">
    <property type="term" value="C:trans-Golgi network membrane"/>
    <property type="evidence" value="ECO:0007669"/>
    <property type="project" value="TreeGrafter"/>
</dbReference>
<evidence type="ECO:0000313" key="6">
    <source>
        <dbReference type="EMBL" id="KAF4691521.1"/>
    </source>
</evidence>
<evidence type="ECO:0000256" key="5">
    <source>
        <dbReference type="SAM" id="MobiDB-lite"/>
    </source>
</evidence>
<evidence type="ECO:0000256" key="4">
    <source>
        <dbReference type="ARBA" id="ARBA00023329"/>
    </source>
</evidence>
<accession>A0A7J6P834</accession>
<evidence type="ECO:0000256" key="1">
    <source>
        <dbReference type="ARBA" id="ARBA00004541"/>
    </source>
</evidence>
<dbReference type="Proteomes" id="UP000574390">
    <property type="component" value="Unassembled WGS sequence"/>
</dbReference>
<evidence type="ECO:0000256" key="3">
    <source>
        <dbReference type="ARBA" id="ARBA00023034"/>
    </source>
</evidence>
<dbReference type="GO" id="GO:0031410">
    <property type="term" value="C:cytoplasmic vesicle"/>
    <property type="evidence" value="ECO:0007669"/>
    <property type="project" value="UniProtKB-SubCell"/>
</dbReference>
<proteinExistence type="predicted"/>
<reference evidence="6 7" key="1">
    <citation type="submission" date="2020-04" db="EMBL/GenBank/DDBJ databases">
        <title>Perkinsus olseni comparative genomics.</title>
        <authorList>
            <person name="Bogema D.R."/>
        </authorList>
    </citation>
    <scope>NUCLEOTIDE SEQUENCE [LARGE SCALE GENOMIC DNA]</scope>
    <source>
        <strain evidence="6">ATCC PRA-205</strain>
    </source>
</reference>
<evidence type="ECO:0000313" key="7">
    <source>
        <dbReference type="Proteomes" id="UP000574390"/>
    </source>
</evidence>
<dbReference type="EMBL" id="JABANM010036275">
    <property type="protein sequence ID" value="KAF4691521.1"/>
    <property type="molecule type" value="Genomic_DNA"/>
</dbReference>
<feature type="compositionally biased region" description="Low complexity" evidence="5">
    <location>
        <begin position="167"/>
        <end position="185"/>
    </location>
</feature>
<dbReference type="PANTHER" id="PTHR21514">
    <property type="entry name" value="AP-4 COMPLEX ACCESSORY SUBUNIT TEPSIN"/>
    <property type="match status" value="1"/>
</dbReference>
<feature type="compositionally biased region" description="Polar residues" evidence="5">
    <location>
        <begin position="492"/>
        <end position="502"/>
    </location>
</feature>
<dbReference type="Gene3D" id="1.25.40.90">
    <property type="match status" value="1"/>
</dbReference>
<evidence type="ECO:0000256" key="2">
    <source>
        <dbReference type="ARBA" id="ARBA00004555"/>
    </source>
</evidence>
<dbReference type="InterPro" id="IPR035802">
    <property type="entry name" value="ENTH/VHS_tepsin"/>
</dbReference>
<feature type="region of interest" description="Disordered" evidence="5">
    <location>
        <begin position="546"/>
        <end position="629"/>
    </location>
</feature>
<feature type="compositionally biased region" description="Low complexity" evidence="5">
    <location>
        <begin position="573"/>
        <end position="584"/>
    </location>
</feature>